<dbReference type="STRING" id="926561.GCA_000379025_02884"/>
<evidence type="ECO:0000256" key="1">
    <source>
        <dbReference type="ARBA" id="ARBA00022801"/>
    </source>
</evidence>
<organism evidence="7 8">
    <name type="scientific">Orenia marismortui</name>
    <dbReference type="NCBI Taxonomy" id="46469"/>
    <lineage>
        <taxon>Bacteria</taxon>
        <taxon>Bacillati</taxon>
        <taxon>Bacillota</taxon>
        <taxon>Clostridia</taxon>
        <taxon>Halanaerobiales</taxon>
        <taxon>Halobacteroidaceae</taxon>
        <taxon>Orenia</taxon>
    </lineage>
</organism>
<evidence type="ECO:0000313" key="7">
    <source>
        <dbReference type="EMBL" id="TDX51160.1"/>
    </source>
</evidence>
<comment type="caution">
    <text evidence="7">The sequence shown here is derived from an EMBL/GenBank/DDBJ whole genome shotgun (WGS) entry which is preliminary data.</text>
</comment>
<dbReference type="Proteomes" id="UP000295832">
    <property type="component" value="Unassembled WGS sequence"/>
</dbReference>
<dbReference type="Gene3D" id="3.40.1090.10">
    <property type="entry name" value="Cytosolic phospholipase A2 catalytic domain"/>
    <property type="match status" value="1"/>
</dbReference>
<name>A0A4R8GXV8_9FIRM</name>
<evidence type="ECO:0000313" key="8">
    <source>
        <dbReference type="Proteomes" id="UP000295832"/>
    </source>
</evidence>
<feature type="short sequence motif" description="GXSXG" evidence="4">
    <location>
        <begin position="91"/>
        <end position="95"/>
    </location>
</feature>
<dbReference type="InterPro" id="IPR016035">
    <property type="entry name" value="Acyl_Trfase/lysoPLipase"/>
</dbReference>
<comment type="caution">
    <text evidence="4">Lacks conserved residue(s) required for the propagation of feature annotation.</text>
</comment>
<keyword evidence="5" id="KW-0732">Signal</keyword>
<dbReference type="PANTHER" id="PTHR14226:SF29">
    <property type="entry name" value="NEUROPATHY TARGET ESTERASE SWS"/>
    <property type="match status" value="1"/>
</dbReference>
<feature type="active site" description="Proton acceptor" evidence="4">
    <location>
        <position position="206"/>
    </location>
</feature>
<keyword evidence="3 4" id="KW-0443">Lipid metabolism</keyword>
<reference evidence="7 8" key="1">
    <citation type="submission" date="2019-03" db="EMBL/GenBank/DDBJ databases">
        <title>Subsurface microbial communities from deep shales in Ohio and West Virginia, USA.</title>
        <authorList>
            <person name="Wrighton K."/>
        </authorList>
    </citation>
    <scope>NUCLEOTIDE SEQUENCE [LARGE SCALE GENOMIC DNA]</scope>
    <source>
        <strain evidence="7 8">MSL 6dP</strain>
    </source>
</reference>
<feature type="active site" description="Nucleophile" evidence="4">
    <location>
        <position position="93"/>
    </location>
</feature>
<dbReference type="Pfam" id="PF01734">
    <property type="entry name" value="Patatin"/>
    <property type="match status" value="1"/>
</dbReference>
<evidence type="ECO:0000256" key="3">
    <source>
        <dbReference type="ARBA" id="ARBA00023098"/>
    </source>
</evidence>
<dbReference type="PANTHER" id="PTHR14226">
    <property type="entry name" value="NEUROPATHY TARGET ESTERASE/SWISS CHEESE D.MELANOGASTER"/>
    <property type="match status" value="1"/>
</dbReference>
<keyword evidence="1 4" id="KW-0378">Hydrolase</keyword>
<dbReference type="PROSITE" id="PS51635">
    <property type="entry name" value="PNPLA"/>
    <property type="match status" value="1"/>
</dbReference>
<dbReference type="RefSeq" id="WP_134116987.1">
    <property type="nucleotide sequence ID" value="NZ_SOEG01000015.1"/>
</dbReference>
<feature type="chain" id="PRO_5020226236" evidence="5">
    <location>
        <begin position="25"/>
        <end position="613"/>
    </location>
</feature>
<dbReference type="InterPro" id="IPR002641">
    <property type="entry name" value="PNPLA_dom"/>
</dbReference>
<accession>A0A4R8GXV8</accession>
<evidence type="ECO:0000256" key="2">
    <source>
        <dbReference type="ARBA" id="ARBA00022963"/>
    </source>
</evidence>
<evidence type="ECO:0000256" key="4">
    <source>
        <dbReference type="PROSITE-ProRule" id="PRU01161"/>
    </source>
</evidence>
<feature type="domain" description="PNPLA" evidence="6">
    <location>
        <begin position="60"/>
        <end position="219"/>
    </location>
</feature>
<gene>
    <name evidence="7" type="ORF">C7959_11536</name>
</gene>
<dbReference type="GO" id="GO:0016042">
    <property type="term" value="P:lipid catabolic process"/>
    <property type="evidence" value="ECO:0007669"/>
    <property type="project" value="UniProtKB-UniRule"/>
</dbReference>
<proteinExistence type="predicted"/>
<sequence>MSKKFRIYLTVLLLVSLNSTYVLANINADSNLTRVVKDEEIYLVEDYQRFKSSSRPKVAVALTGGGAKAFFNIGVIKALEEEDIPIDLIVGTSMGSIIGTMYGSGISIEQIEEIVTEAPFTNLLEMNFIDNDSFFETAKVNKFLENIAPYKRLEKFPIPTALLTLEVDSGHKYIITTDRISKVVQASYAIPHFFPLYQMEDKYFADPGILENSPAKAAKALGADFVIATTYTADKSHDSYETPNKIINRYVDIVSEKNNKRILNNYSDIIVEADISGYSFFDFSSAGELIEIGYQSTKDQISKLKVALKSKRIPLRKRVARKKLALDQEFNDIKYDRILVSSIIFNPVLHYGQDYSFFKQDLLRSYLNIPQYGFEFEKDKVDFKFLATNNVTNDLEAELRWKKLTQNTDLIAKTRIESNETDDGEIGIRYYEDNYFWSAGVGSINNNSYVFADAKYELGFNRLDLEGEIDLFFDEAAKVPKILISKKTVSKLSDSWLLKPKVVFNNSELIESPLIYRGSTPDDFSRFQFSLDYAYTHQFVKSIKLTKIIDIKDIGAYLFTDYLNDKESSLAYGVGFNGDFYLLGLKPFRLDCYLSYDQNNEESIIRANLNYNF</sequence>
<protein>
    <submittedName>
        <fullName evidence="7">NTE family protein</fullName>
    </submittedName>
</protein>
<dbReference type="InterPro" id="IPR050301">
    <property type="entry name" value="NTE"/>
</dbReference>
<dbReference type="GO" id="GO:0016787">
    <property type="term" value="F:hydrolase activity"/>
    <property type="evidence" value="ECO:0007669"/>
    <property type="project" value="UniProtKB-UniRule"/>
</dbReference>
<keyword evidence="2 4" id="KW-0442">Lipid degradation</keyword>
<feature type="signal peptide" evidence="5">
    <location>
        <begin position="1"/>
        <end position="24"/>
    </location>
</feature>
<dbReference type="SUPFAM" id="SSF52151">
    <property type="entry name" value="FabD/lysophospholipase-like"/>
    <property type="match status" value="1"/>
</dbReference>
<evidence type="ECO:0000259" key="6">
    <source>
        <dbReference type="PROSITE" id="PS51635"/>
    </source>
</evidence>
<dbReference type="EMBL" id="SOEG01000015">
    <property type="protein sequence ID" value="TDX51160.1"/>
    <property type="molecule type" value="Genomic_DNA"/>
</dbReference>
<evidence type="ECO:0000256" key="5">
    <source>
        <dbReference type="SAM" id="SignalP"/>
    </source>
</evidence>
<dbReference type="AlphaFoldDB" id="A0A4R8GXV8"/>
<keyword evidence="8" id="KW-1185">Reference proteome</keyword>